<evidence type="ECO:0000313" key="2">
    <source>
        <dbReference type="EMBL" id="TVM13308.1"/>
    </source>
</evidence>
<dbReference type="AlphaFoldDB" id="A0A7M3M9T0"/>
<sequence length="109" mass="12699">MKKYIATLGGFATSILLIMLYLFIVGMVNNEPLPSIYYLFEVPGLLIIYPFKMISHYPDTLLYIAIHGIIFYLLEKRYSIIGNFFYCLLASIVWELLGLFVLMRQIVDF</sequence>
<name>A0A7M3M9T0_9BACT</name>
<evidence type="ECO:0000256" key="1">
    <source>
        <dbReference type="SAM" id="Phobius"/>
    </source>
</evidence>
<feature type="transmembrane region" description="Helical" evidence="1">
    <location>
        <begin position="7"/>
        <end position="29"/>
    </location>
</feature>
<feature type="transmembrane region" description="Helical" evidence="1">
    <location>
        <begin position="58"/>
        <end position="74"/>
    </location>
</feature>
<protein>
    <submittedName>
        <fullName evidence="2">Uncharacterized protein</fullName>
    </submittedName>
</protein>
<comment type="caution">
    <text evidence="2">The sequence shown here is derived from an EMBL/GenBank/DDBJ whole genome shotgun (WGS) entry which is preliminary data.</text>
</comment>
<gene>
    <name evidence="2" type="ORF">DPQ33_18310</name>
</gene>
<keyword evidence="1" id="KW-1133">Transmembrane helix</keyword>
<organism evidence="2 3">
    <name type="scientific">Oceanidesulfovibrio indonesiensis</name>
    <dbReference type="NCBI Taxonomy" id="54767"/>
    <lineage>
        <taxon>Bacteria</taxon>
        <taxon>Pseudomonadati</taxon>
        <taxon>Thermodesulfobacteriota</taxon>
        <taxon>Desulfovibrionia</taxon>
        <taxon>Desulfovibrionales</taxon>
        <taxon>Desulfovibrionaceae</taxon>
        <taxon>Oceanidesulfovibrio</taxon>
    </lineage>
</organism>
<feature type="transmembrane region" description="Helical" evidence="1">
    <location>
        <begin position="80"/>
        <end position="103"/>
    </location>
</feature>
<dbReference type="RefSeq" id="WP_144304655.1">
    <property type="nucleotide sequence ID" value="NZ_QMIE01000042.1"/>
</dbReference>
<dbReference type="Proteomes" id="UP000448292">
    <property type="component" value="Unassembled WGS sequence"/>
</dbReference>
<keyword evidence="1" id="KW-0812">Transmembrane</keyword>
<accession>A0A7M3M9T0</accession>
<keyword evidence="3" id="KW-1185">Reference proteome</keyword>
<evidence type="ECO:0000313" key="3">
    <source>
        <dbReference type="Proteomes" id="UP000448292"/>
    </source>
</evidence>
<proteinExistence type="predicted"/>
<keyword evidence="1" id="KW-0472">Membrane</keyword>
<dbReference type="EMBL" id="QMIE01000042">
    <property type="protein sequence ID" value="TVM13308.1"/>
    <property type="molecule type" value="Genomic_DNA"/>
</dbReference>
<reference evidence="2 3" key="1">
    <citation type="submission" date="2018-06" db="EMBL/GenBank/DDBJ databases">
        <title>Complete genome of Desulfovibrio indonesiensis P37SLT.</title>
        <authorList>
            <person name="Crispim J.S."/>
            <person name="Vidigal P.M.P."/>
            <person name="Silva L.C.F."/>
            <person name="Laguardia C.N."/>
            <person name="Araujo L.C."/>
            <person name="Dias R.S."/>
            <person name="Sousa M.P."/>
            <person name="Paula S.O."/>
            <person name="Silva C."/>
        </authorList>
    </citation>
    <scope>NUCLEOTIDE SEQUENCE [LARGE SCALE GENOMIC DNA]</scope>
    <source>
        <strain evidence="2 3">P37SLT</strain>
    </source>
</reference>